<keyword evidence="1" id="KW-0472">Membrane</keyword>
<reference evidence="2" key="1">
    <citation type="submission" date="2020-02" db="EMBL/GenBank/DDBJ databases">
        <authorList>
            <person name="Meier V. D."/>
        </authorList>
    </citation>
    <scope>NUCLEOTIDE SEQUENCE</scope>
    <source>
        <strain evidence="2">AVDCRST_MAG55</strain>
    </source>
</reference>
<evidence type="ECO:0000256" key="1">
    <source>
        <dbReference type="SAM" id="Phobius"/>
    </source>
</evidence>
<gene>
    <name evidence="2" type="ORF">AVDCRST_MAG55-1260</name>
</gene>
<organism evidence="2">
    <name type="scientific">uncultured Rubrobacteraceae bacterium</name>
    <dbReference type="NCBI Taxonomy" id="349277"/>
    <lineage>
        <taxon>Bacteria</taxon>
        <taxon>Bacillati</taxon>
        <taxon>Actinomycetota</taxon>
        <taxon>Rubrobacteria</taxon>
        <taxon>Rubrobacterales</taxon>
        <taxon>Rubrobacteraceae</taxon>
        <taxon>environmental samples</taxon>
    </lineage>
</organism>
<dbReference type="EMBL" id="CADCUZ010000053">
    <property type="protein sequence ID" value="CAA9410969.1"/>
    <property type="molecule type" value="Genomic_DNA"/>
</dbReference>
<keyword evidence="1" id="KW-1133">Transmembrane helix</keyword>
<proteinExistence type="predicted"/>
<sequence length="57" mass="6248">MYALYSESEREECNVDGLLDGLVRSTKIVMTRVELGGTLFLVAVIGVLLTSRGEVDE</sequence>
<feature type="transmembrane region" description="Helical" evidence="1">
    <location>
        <begin position="33"/>
        <end position="51"/>
    </location>
</feature>
<evidence type="ECO:0000313" key="2">
    <source>
        <dbReference type="EMBL" id="CAA9410969.1"/>
    </source>
</evidence>
<accession>A0A6J4PB07</accession>
<dbReference type="AlphaFoldDB" id="A0A6J4PB07"/>
<name>A0A6J4PB07_9ACTN</name>
<protein>
    <submittedName>
        <fullName evidence="2">Uncharacterized protein</fullName>
    </submittedName>
</protein>
<keyword evidence="1" id="KW-0812">Transmembrane</keyword>